<evidence type="ECO:0000256" key="2">
    <source>
        <dbReference type="ARBA" id="ARBA00008138"/>
    </source>
</evidence>
<evidence type="ECO:0000256" key="5">
    <source>
        <dbReference type="ARBA" id="ARBA00022691"/>
    </source>
</evidence>
<dbReference type="InterPro" id="IPR011610">
    <property type="entry name" value="SAM_mthyl_Trfase_ML2640-like"/>
</dbReference>
<dbReference type="EMBL" id="OY726395">
    <property type="protein sequence ID" value="CAJ1585234.1"/>
    <property type="molecule type" value="Genomic_DNA"/>
</dbReference>
<keyword evidence="9" id="KW-1185">Reference proteome</keyword>
<sequence length="311" mass="33319">MTRTDDDSWDLASSVGATATMVAAARAVATRTENPVIDDPYAAPLVEAVGIEFFSRLARGELTPGELDSDNPVGMARFADGMAARTRFFDEFFATATGAGIRQAVILASGLDARAYRLAWPAGTVLFEIDQPEVIDFKADTLAGLGARAGVDLRTVAVDLRADWPAALTAAGFDAAAPTAWIAEGLFGYLPPDGQDRLLDQITALSAPGSRLAAEGVPSHQGADEDETRARMQASTDRWREHGFDIDFSALVFLGDRAEVTTYLQGHGWSTTAVQANDLLVRYGLQRLDEDEGFAAVTYVTAELDTPRKDQ</sequence>
<keyword evidence="3 6" id="KW-0489">Methyltransferase</keyword>
<keyword evidence="4" id="KW-0808">Transferase</keyword>
<comment type="similarity">
    <text evidence="2 6">Belongs to the UPF0677 family.</text>
</comment>
<organism evidence="8 9">
    <name type="scientific">[Mycobacterium] wendilense</name>
    <dbReference type="NCBI Taxonomy" id="3064284"/>
    <lineage>
        <taxon>Bacteria</taxon>
        <taxon>Bacillati</taxon>
        <taxon>Actinomycetota</taxon>
        <taxon>Actinomycetes</taxon>
        <taxon>Mycobacteriales</taxon>
        <taxon>Mycobacteriaceae</taxon>
        <taxon>Mycolicibacter</taxon>
    </lineage>
</organism>
<dbReference type="InterPro" id="IPR007213">
    <property type="entry name" value="Ppm1/Ppm2/Tcmp"/>
</dbReference>
<comment type="function">
    <text evidence="1 6">Exhibits S-adenosyl-L-methionine-dependent methyltransferase activity.</text>
</comment>
<dbReference type="GO" id="GO:0008168">
    <property type="term" value="F:methyltransferase activity"/>
    <property type="evidence" value="ECO:0007669"/>
    <property type="project" value="UniProtKB-KW"/>
</dbReference>
<feature type="region of interest" description="Disordered" evidence="7">
    <location>
        <begin position="213"/>
        <end position="234"/>
    </location>
</feature>
<evidence type="ECO:0000313" key="8">
    <source>
        <dbReference type="EMBL" id="CAJ1585234.1"/>
    </source>
</evidence>
<dbReference type="PANTHER" id="PTHR43619">
    <property type="entry name" value="S-ADENOSYL-L-METHIONINE-DEPENDENT METHYLTRANSFERASE YKTD-RELATED"/>
    <property type="match status" value="1"/>
</dbReference>
<dbReference type="PANTHER" id="PTHR43619:SF2">
    <property type="entry name" value="S-ADENOSYL-L-METHIONINE-DEPENDENT METHYLTRANSFERASES SUPERFAMILY PROTEIN"/>
    <property type="match status" value="1"/>
</dbReference>
<gene>
    <name evidence="8" type="ORF">MU0050_003601</name>
</gene>
<accession>A0ABM9MHD7</accession>
<evidence type="ECO:0000256" key="3">
    <source>
        <dbReference type="ARBA" id="ARBA00022603"/>
    </source>
</evidence>
<dbReference type="Proteomes" id="UP001190466">
    <property type="component" value="Chromosome"/>
</dbReference>
<name>A0ABM9MHD7_9MYCO</name>
<proteinExistence type="inferred from homology"/>
<dbReference type="SUPFAM" id="SSF53335">
    <property type="entry name" value="S-adenosyl-L-methionine-dependent methyltransferases"/>
    <property type="match status" value="1"/>
</dbReference>
<dbReference type="GO" id="GO:0032259">
    <property type="term" value="P:methylation"/>
    <property type="evidence" value="ECO:0007669"/>
    <property type="project" value="UniProtKB-KW"/>
</dbReference>
<evidence type="ECO:0000256" key="6">
    <source>
        <dbReference type="RuleBase" id="RU362030"/>
    </source>
</evidence>
<keyword evidence="5 6" id="KW-0949">S-adenosyl-L-methionine</keyword>
<dbReference type="Pfam" id="PF04072">
    <property type="entry name" value="LCM"/>
    <property type="match status" value="1"/>
</dbReference>
<protein>
    <recommendedName>
        <fullName evidence="6">S-adenosyl-L-methionine-dependent methyltransferase</fullName>
        <ecNumber evidence="6">2.1.1.-</ecNumber>
    </recommendedName>
</protein>
<dbReference type="Gene3D" id="3.40.50.150">
    <property type="entry name" value="Vaccinia Virus protein VP39"/>
    <property type="match status" value="1"/>
</dbReference>
<reference evidence="8 9" key="1">
    <citation type="submission" date="2023-08" db="EMBL/GenBank/DDBJ databases">
        <authorList>
            <person name="Folkvardsen B D."/>
            <person name="Norman A."/>
        </authorList>
    </citation>
    <scope>NUCLEOTIDE SEQUENCE [LARGE SCALE GENOMIC DNA]</scope>
    <source>
        <strain evidence="8 9">Mu0050</strain>
    </source>
</reference>
<dbReference type="InterPro" id="IPR029063">
    <property type="entry name" value="SAM-dependent_MTases_sf"/>
</dbReference>
<dbReference type="EC" id="2.1.1.-" evidence="6"/>
<evidence type="ECO:0000256" key="4">
    <source>
        <dbReference type="ARBA" id="ARBA00022679"/>
    </source>
</evidence>
<dbReference type="RefSeq" id="WP_316511467.1">
    <property type="nucleotide sequence ID" value="NZ_OY726395.1"/>
</dbReference>
<evidence type="ECO:0000256" key="7">
    <source>
        <dbReference type="SAM" id="MobiDB-lite"/>
    </source>
</evidence>
<evidence type="ECO:0000313" key="9">
    <source>
        <dbReference type="Proteomes" id="UP001190466"/>
    </source>
</evidence>
<evidence type="ECO:0000256" key="1">
    <source>
        <dbReference type="ARBA" id="ARBA00003907"/>
    </source>
</evidence>
<dbReference type="NCBIfam" id="TIGR00027">
    <property type="entry name" value="mthyl_TIGR00027"/>
    <property type="match status" value="1"/>
</dbReference>